<dbReference type="eggNOG" id="KOG3828">
    <property type="taxonomic scope" value="Eukaryota"/>
</dbReference>
<keyword evidence="3 7" id="KW-0812">Transmembrane</keyword>
<protein>
    <submittedName>
        <fullName evidence="8">Coiled-coil domain-containing protein 130 homolog-like Protein</fullName>
    </submittedName>
</protein>
<sequence>MGERKGTNKYYPPDYDPKAGGLNKFLGTHALRERARKIHLGIIIVRFEMPYNIWCEGCNNHIGMGVRYNAEKTKLGMYYTTPVYQFKMKCHLCDNHIVIKTDPGNLEYVIVSGARRQENRWDPTQNEQVVPETKETQKRMFDDSMFKLEHGSEDKSSYENSKPRLIQLFNRNESTWSDNYSANQRLRQIFRKENCELKKIDGQNTALLKKSSLDIPLLAETEEDKKMASLLTLKLKPHTDIVQNTELLRKRIIASSSLPTSNFSLKKELKAVKILKETPKKDLGIVKRSSSTAPASATSDKKPKLVNLVGYGSGRNRRLPRTLRNSIPPMMSGFGGDMSHSRYAMLGGGVPTLPIVEPAAAPKHFPFPNTPVDDDLFFEFLMFMFSAVCAGLQFLHLYRTVWWLPHSYNRQAMNFYLIDLNLVAFIVILLSRRLIYIVGCRVLERSVAAKFLYLSYTFYRIILFSILFTLLSWCAYYVIQNHPIVNILYLCYPVLVYLILFGCKVTAFFELVTWNMSSIPPLHACRSNAAEVREEVENLKTNFNNRMKQILFSSVVNAYYTGFIPCCFAQNHLHYDVYWATQHVIFIFLSSFVAYATHILSLRYCDILHRSALHLGIWDKLETRNMLLVNNNWNEETLWPSGALVKHGRDLYRAQGECNASEPGNTTYSRFYLMFKNPSYSLSILLSFHVAMVLLQLVLLVRSIVWYNIISITFMLFFNYYVLYKVGRDYLVSSKMYEEERAMHNKLNLH</sequence>
<dbReference type="EMBL" id="KQ971379">
    <property type="protein sequence ID" value="KYB25058.1"/>
    <property type="molecule type" value="Genomic_DNA"/>
</dbReference>
<dbReference type="AlphaFoldDB" id="A0A139WAV5"/>
<feature type="transmembrane region" description="Helical" evidence="7">
    <location>
        <begin position="376"/>
        <end position="395"/>
    </location>
</feature>
<dbReference type="PANTHER" id="PTHR12995">
    <property type="entry name" value="FI21814P1"/>
    <property type="match status" value="1"/>
</dbReference>
<comment type="subcellular location">
    <subcellularLocation>
        <location evidence="1">Membrane</location>
        <topology evidence="1">Multi-pass membrane protein</topology>
    </subcellularLocation>
</comment>
<dbReference type="Pfam" id="PF04502">
    <property type="entry name" value="Saf4_Yju2"/>
    <property type="match status" value="1"/>
</dbReference>
<evidence type="ECO:0000256" key="6">
    <source>
        <dbReference type="SAM" id="Coils"/>
    </source>
</evidence>
<gene>
    <name evidence="8" type="primary">AUGUSTUS-3.0.2_31365</name>
    <name evidence="8" type="ORF">TcasGA2_TC031365</name>
</gene>
<dbReference type="InParanoid" id="A0A139WAV5"/>
<feature type="transmembrane region" description="Helical" evidence="7">
    <location>
        <begin position="577"/>
        <end position="600"/>
    </location>
</feature>
<accession>A0A139WAV5</accession>
<feature type="transmembrane region" description="Helical" evidence="7">
    <location>
        <begin position="415"/>
        <end position="436"/>
    </location>
</feature>
<evidence type="ECO:0000256" key="5">
    <source>
        <dbReference type="ARBA" id="ARBA00023136"/>
    </source>
</evidence>
<name>A0A139WAV5_TRICA</name>
<evidence type="ECO:0000313" key="8">
    <source>
        <dbReference type="EMBL" id="KYB25058.1"/>
    </source>
</evidence>
<feature type="transmembrane region" description="Helical" evidence="7">
    <location>
        <begin position="680"/>
        <end position="699"/>
    </location>
</feature>
<keyword evidence="9" id="KW-1185">Reference proteome</keyword>
<dbReference type="InterPro" id="IPR019397">
    <property type="entry name" value="Uncharacterised_TMEM39"/>
</dbReference>
<evidence type="ECO:0000256" key="4">
    <source>
        <dbReference type="ARBA" id="ARBA00022989"/>
    </source>
</evidence>
<evidence type="ECO:0000256" key="2">
    <source>
        <dbReference type="ARBA" id="ARBA00010737"/>
    </source>
</evidence>
<organism evidence="8 9">
    <name type="scientific">Tribolium castaneum</name>
    <name type="common">Red flour beetle</name>
    <dbReference type="NCBI Taxonomy" id="7070"/>
    <lineage>
        <taxon>Eukaryota</taxon>
        <taxon>Metazoa</taxon>
        <taxon>Ecdysozoa</taxon>
        <taxon>Arthropoda</taxon>
        <taxon>Hexapoda</taxon>
        <taxon>Insecta</taxon>
        <taxon>Pterygota</taxon>
        <taxon>Neoptera</taxon>
        <taxon>Endopterygota</taxon>
        <taxon>Coleoptera</taxon>
        <taxon>Polyphaga</taxon>
        <taxon>Cucujiformia</taxon>
        <taxon>Tenebrionidae</taxon>
        <taxon>Tenebrionidae incertae sedis</taxon>
        <taxon>Tribolium</taxon>
    </lineage>
</organism>
<keyword evidence="6" id="KW-0175">Coiled coil</keyword>
<feature type="transmembrane region" description="Helical" evidence="7">
    <location>
        <begin position="457"/>
        <end position="479"/>
    </location>
</feature>
<feature type="coiled-coil region" evidence="6">
    <location>
        <begin position="522"/>
        <end position="549"/>
    </location>
</feature>
<dbReference type="InterPro" id="IPR007590">
    <property type="entry name" value="Saf4/Yju2"/>
</dbReference>
<dbReference type="STRING" id="7070.A0A139WAV5"/>
<keyword evidence="5 7" id="KW-0472">Membrane</keyword>
<dbReference type="FunCoup" id="A0A139WAV5">
    <property type="interactions" value="62"/>
</dbReference>
<feature type="transmembrane region" description="Helical" evidence="7">
    <location>
        <begin position="705"/>
        <end position="724"/>
    </location>
</feature>
<evidence type="ECO:0000313" key="9">
    <source>
        <dbReference type="Proteomes" id="UP000007266"/>
    </source>
</evidence>
<dbReference type="GO" id="GO:0000398">
    <property type="term" value="P:mRNA splicing, via spliceosome"/>
    <property type="evidence" value="ECO:0007669"/>
    <property type="project" value="InterPro"/>
</dbReference>
<evidence type="ECO:0000256" key="1">
    <source>
        <dbReference type="ARBA" id="ARBA00004141"/>
    </source>
</evidence>
<evidence type="ECO:0000256" key="3">
    <source>
        <dbReference type="ARBA" id="ARBA00022692"/>
    </source>
</evidence>
<evidence type="ECO:0000256" key="7">
    <source>
        <dbReference type="SAM" id="Phobius"/>
    </source>
</evidence>
<dbReference type="GO" id="GO:0016020">
    <property type="term" value="C:membrane"/>
    <property type="evidence" value="ECO:0000318"/>
    <property type="project" value="GO_Central"/>
</dbReference>
<keyword evidence="4 7" id="KW-1133">Transmembrane helix</keyword>
<dbReference type="PANTHER" id="PTHR12995:SF4">
    <property type="entry name" value="FI21814P1"/>
    <property type="match status" value="1"/>
</dbReference>
<feature type="transmembrane region" description="Helical" evidence="7">
    <location>
        <begin position="485"/>
        <end position="509"/>
    </location>
</feature>
<reference evidence="8 9" key="1">
    <citation type="journal article" date="2008" name="Nature">
        <title>The genome of the model beetle and pest Tribolium castaneum.</title>
        <authorList>
            <consortium name="Tribolium Genome Sequencing Consortium"/>
            <person name="Richards S."/>
            <person name="Gibbs R.A."/>
            <person name="Weinstock G.M."/>
            <person name="Brown S.J."/>
            <person name="Denell R."/>
            <person name="Beeman R.W."/>
            <person name="Gibbs R."/>
            <person name="Beeman R.W."/>
            <person name="Brown S.J."/>
            <person name="Bucher G."/>
            <person name="Friedrich M."/>
            <person name="Grimmelikhuijzen C.J."/>
            <person name="Klingler M."/>
            <person name="Lorenzen M."/>
            <person name="Richards S."/>
            <person name="Roth S."/>
            <person name="Schroder R."/>
            <person name="Tautz D."/>
            <person name="Zdobnov E.M."/>
            <person name="Muzny D."/>
            <person name="Gibbs R.A."/>
            <person name="Weinstock G.M."/>
            <person name="Attaway T."/>
            <person name="Bell S."/>
            <person name="Buhay C.J."/>
            <person name="Chandrabose M.N."/>
            <person name="Chavez D."/>
            <person name="Clerk-Blankenburg K.P."/>
            <person name="Cree A."/>
            <person name="Dao M."/>
            <person name="Davis C."/>
            <person name="Chacko J."/>
            <person name="Dinh H."/>
            <person name="Dugan-Rocha S."/>
            <person name="Fowler G."/>
            <person name="Garner T.T."/>
            <person name="Garnes J."/>
            <person name="Gnirke A."/>
            <person name="Hawes A."/>
            <person name="Hernandez J."/>
            <person name="Hines S."/>
            <person name="Holder M."/>
            <person name="Hume J."/>
            <person name="Jhangiani S.N."/>
            <person name="Joshi V."/>
            <person name="Khan Z.M."/>
            <person name="Jackson L."/>
            <person name="Kovar C."/>
            <person name="Kowis A."/>
            <person name="Lee S."/>
            <person name="Lewis L.R."/>
            <person name="Margolis J."/>
            <person name="Morgan M."/>
            <person name="Nazareth L.V."/>
            <person name="Nguyen N."/>
            <person name="Okwuonu G."/>
            <person name="Parker D."/>
            <person name="Richards S."/>
            <person name="Ruiz S.J."/>
            <person name="Santibanez J."/>
            <person name="Savard J."/>
            <person name="Scherer S.E."/>
            <person name="Schneider B."/>
            <person name="Sodergren E."/>
            <person name="Tautz D."/>
            <person name="Vattahil S."/>
            <person name="Villasana D."/>
            <person name="White C.S."/>
            <person name="Wright R."/>
            <person name="Park Y."/>
            <person name="Beeman R.W."/>
            <person name="Lord J."/>
            <person name="Oppert B."/>
            <person name="Lorenzen M."/>
            <person name="Brown S."/>
            <person name="Wang L."/>
            <person name="Savard J."/>
            <person name="Tautz D."/>
            <person name="Richards S."/>
            <person name="Weinstock G."/>
            <person name="Gibbs R.A."/>
            <person name="Liu Y."/>
            <person name="Worley K."/>
            <person name="Weinstock G."/>
            <person name="Elsik C.G."/>
            <person name="Reese J.T."/>
            <person name="Elhaik E."/>
            <person name="Landan G."/>
            <person name="Graur D."/>
            <person name="Arensburger P."/>
            <person name="Atkinson P."/>
            <person name="Beeman R.W."/>
            <person name="Beidler J."/>
            <person name="Brown S.J."/>
            <person name="Demuth J.P."/>
            <person name="Drury D.W."/>
            <person name="Du Y.Z."/>
            <person name="Fujiwara H."/>
            <person name="Lorenzen M."/>
            <person name="Maselli V."/>
            <person name="Osanai M."/>
            <person name="Park Y."/>
            <person name="Robertson H.M."/>
            <person name="Tu Z."/>
            <person name="Wang J.J."/>
            <person name="Wang S."/>
            <person name="Richards S."/>
            <person name="Song H."/>
            <person name="Zhang L."/>
            <person name="Sodergren E."/>
            <person name="Werner D."/>
            <person name="Stanke M."/>
            <person name="Morgenstern B."/>
            <person name="Solovyev V."/>
            <person name="Kosarev P."/>
            <person name="Brown G."/>
            <person name="Chen H.C."/>
            <person name="Ermolaeva O."/>
            <person name="Hlavina W."/>
            <person name="Kapustin Y."/>
            <person name="Kiryutin B."/>
            <person name="Kitts P."/>
            <person name="Maglott D."/>
            <person name="Pruitt K."/>
            <person name="Sapojnikov V."/>
            <person name="Souvorov A."/>
            <person name="Mackey A.J."/>
            <person name="Waterhouse R.M."/>
            <person name="Wyder S."/>
            <person name="Zdobnov E.M."/>
            <person name="Zdobnov E.M."/>
            <person name="Wyder S."/>
            <person name="Kriventseva E.V."/>
            <person name="Kadowaki T."/>
            <person name="Bork P."/>
            <person name="Aranda M."/>
            <person name="Bao R."/>
            <person name="Beermann A."/>
            <person name="Berns N."/>
            <person name="Bolognesi R."/>
            <person name="Bonneton F."/>
            <person name="Bopp D."/>
            <person name="Brown S.J."/>
            <person name="Bucher G."/>
            <person name="Butts T."/>
            <person name="Chaumot A."/>
            <person name="Denell R.E."/>
            <person name="Ferrier D.E."/>
            <person name="Friedrich M."/>
            <person name="Gordon C.M."/>
            <person name="Jindra M."/>
            <person name="Klingler M."/>
            <person name="Lan Q."/>
            <person name="Lattorff H.M."/>
            <person name="Laudet V."/>
            <person name="von Levetsow C."/>
            <person name="Liu Z."/>
            <person name="Lutz R."/>
            <person name="Lynch J.A."/>
            <person name="da Fonseca R.N."/>
            <person name="Posnien N."/>
            <person name="Reuter R."/>
            <person name="Roth S."/>
            <person name="Savard J."/>
            <person name="Schinko J.B."/>
            <person name="Schmitt C."/>
            <person name="Schoppmeier M."/>
            <person name="Schroder R."/>
            <person name="Shippy T.D."/>
            <person name="Simonnet F."/>
            <person name="Marques-Souza H."/>
            <person name="Tautz D."/>
            <person name="Tomoyasu Y."/>
            <person name="Trauner J."/>
            <person name="Van der Zee M."/>
            <person name="Vervoort M."/>
            <person name="Wittkopp N."/>
            <person name="Wimmer E.A."/>
            <person name="Yang X."/>
            <person name="Jones A.K."/>
            <person name="Sattelle D.B."/>
            <person name="Ebert P.R."/>
            <person name="Nelson D."/>
            <person name="Scott J.G."/>
            <person name="Beeman R.W."/>
            <person name="Muthukrishnan S."/>
            <person name="Kramer K.J."/>
            <person name="Arakane Y."/>
            <person name="Beeman R.W."/>
            <person name="Zhu Q."/>
            <person name="Hogenkamp D."/>
            <person name="Dixit R."/>
            <person name="Oppert B."/>
            <person name="Jiang H."/>
            <person name="Zou Z."/>
            <person name="Marshall J."/>
            <person name="Elpidina E."/>
            <person name="Vinokurov K."/>
            <person name="Oppert C."/>
            <person name="Zou Z."/>
            <person name="Evans J."/>
            <person name="Lu Z."/>
            <person name="Zhao P."/>
            <person name="Sumathipala N."/>
            <person name="Altincicek B."/>
            <person name="Vilcinskas A."/>
            <person name="Williams M."/>
            <person name="Hultmark D."/>
            <person name="Hetru C."/>
            <person name="Jiang H."/>
            <person name="Grimmelikhuijzen C.J."/>
            <person name="Hauser F."/>
            <person name="Cazzamali G."/>
            <person name="Williamson M."/>
            <person name="Park Y."/>
            <person name="Li B."/>
            <person name="Tanaka Y."/>
            <person name="Predel R."/>
            <person name="Neupert S."/>
            <person name="Schachtner J."/>
            <person name="Verleyen P."/>
            <person name="Raible F."/>
            <person name="Bork P."/>
            <person name="Friedrich M."/>
            <person name="Walden K.K."/>
            <person name="Robertson H.M."/>
            <person name="Angeli S."/>
            <person name="Foret S."/>
            <person name="Bucher G."/>
            <person name="Schuetz S."/>
            <person name="Maleszka R."/>
            <person name="Wimmer E.A."/>
            <person name="Beeman R.W."/>
            <person name="Lorenzen M."/>
            <person name="Tomoyasu Y."/>
            <person name="Miller S.C."/>
            <person name="Grossmann D."/>
            <person name="Bucher G."/>
        </authorList>
    </citation>
    <scope>NUCLEOTIDE SEQUENCE [LARGE SCALE GENOMIC DNA]</scope>
    <source>
        <strain evidence="8 9">Georgia GA2</strain>
    </source>
</reference>
<dbReference type="Pfam" id="PF10271">
    <property type="entry name" value="Tmp39"/>
    <property type="match status" value="2"/>
</dbReference>
<proteinExistence type="inferred from homology"/>
<reference evidence="8 9" key="2">
    <citation type="journal article" date="2010" name="Nucleic Acids Res.">
        <title>BeetleBase in 2010: revisions to provide comprehensive genomic information for Tribolium castaneum.</title>
        <authorList>
            <person name="Kim H.S."/>
            <person name="Murphy T."/>
            <person name="Xia J."/>
            <person name="Caragea D."/>
            <person name="Park Y."/>
            <person name="Beeman R.W."/>
            <person name="Lorenzen M.D."/>
            <person name="Butcher S."/>
            <person name="Manak J.R."/>
            <person name="Brown S.J."/>
        </authorList>
    </citation>
    <scope>GENOME REANNOTATION</scope>
    <source>
        <strain evidence="8 9">Georgia GA2</strain>
    </source>
</reference>
<comment type="similarity">
    <text evidence="2">Belongs to the TMEM39 family.</text>
</comment>
<dbReference type="Proteomes" id="UP000007266">
    <property type="component" value="Linkage group 10"/>
</dbReference>